<dbReference type="RefSeq" id="WP_374218558.1">
    <property type="nucleotide sequence ID" value="NZ_JAXOVW010000044.1"/>
</dbReference>
<feature type="transmembrane region" description="Helical" evidence="6">
    <location>
        <begin position="148"/>
        <end position="172"/>
    </location>
</feature>
<keyword evidence="4 6" id="KW-1133">Transmembrane helix</keyword>
<name>A0ABU5JZW3_9BACI</name>
<sequence length="210" mass="23367">MVENYLLFIIMSICLIILPGPDTAMATKNTLTSGKMGGVKTVFGTCIALLIHTLAAVIGLSAIIVKSAFLFSTFKYVGAVYLVYLGTKALFSLKNKNNLDTNELPMKHADGHSSWFRQGFLPNLLNPKVAVFFLTYIPQFLTPDQNPFVQFLIMGLTYLVLTAIWFAFYIFLIDKISLFMKKPATQRYIQGITGIVLIGFGIKLAFEKNS</sequence>
<keyword evidence="8" id="KW-1185">Reference proteome</keyword>
<comment type="caution">
    <text evidence="7">The sequence shown here is derived from an EMBL/GenBank/DDBJ whole genome shotgun (WGS) entry which is preliminary data.</text>
</comment>
<feature type="transmembrane region" description="Helical" evidence="6">
    <location>
        <begin position="76"/>
        <end position="93"/>
    </location>
</feature>
<reference evidence="8" key="1">
    <citation type="submission" date="2023-11" db="EMBL/GenBank/DDBJ databases">
        <title>Genome Sequence of Bacillus pseudomycoides stain BUPM19.</title>
        <authorList>
            <person name="Farhat A."/>
        </authorList>
    </citation>
    <scope>NUCLEOTIDE SEQUENCE [LARGE SCALE GENOMIC DNA]</scope>
    <source>
        <strain evidence="8">BUPM19</strain>
    </source>
</reference>
<evidence type="ECO:0000256" key="3">
    <source>
        <dbReference type="ARBA" id="ARBA00022692"/>
    </source>
</evidence>
<evidence type="ECO:0000313" key="7">
    <source>
        <dbReference type="EMBL" id="MDZ5608958.1"/>
    </source>
</evidence>
<evidence type="ECO:0000256" key="4">
    <source>
        <dbReference type="ARBA" id="ARBA00022989"/>
    </source>
</evidence>
<dbReference type="EMBL" id="JAXOVW010000044">
    <property type="protein sequence ID" value="MDZ5608958.1"/>
    <property type="molecule type" value="Genomic_DNA"/>
</dbReference>
<organism evidence="7 8">
    <name type="scientific">Bacillus bingmayongensis</name>
    <dbReference type="NCBI Taxonomy" id="1150157"/>
    <lineage>
        <taxon>Bacteria</taxon>
        <taxon>Bacillati</taxon>
        <taxon>Bacillota</taxon>
        <taxon>Bacilli</taxon>
        <taxon>Bacillales</taxon>
        <taxon>Bacillaceae</taxon>
        <taxon>Bacillus</taxon>
    </lineage>
</organism>
<dbReference type="PANTHER" id="PTHR30086">
    <property type="entry name" value="ARGININE EXPORTER PROTEIN ARGO"/>
    <property type="match status" value="1"/>
</dbReference>
<feature type="transmembrane region" description="Helical" evidence="6">
    <location>
        <begin position="42"/>
        <end position="64"/>
    </location>
</feature>
<evidence type="ECO:0000256" key="5">
    <source>
        <dbReference type="ARBA" id="ARBA00023136"/>
    </source>
</evidence>
<feature type="transmembrane region" description="Helical" evidence="6">
    <location>
        <begin position="188"/>
        <end position="206"/>
    </location>
</feature>
<evidence type="ECO:0000313" key="8">
    <source>
        <dbReference type="Proteomes" id="UP001291930"/>
    </source>
</evidence>
<keyword evidence="5 6" id="KW-0472">Membrane</keyword>
<dbReference type="Pfam" id="PF01810">
    <property type="entry name" value="LysE"/>
    <property type="match status" value="1"/>
</dbReference>
<gene>
    <name evidence="7" type="ORF">U2I54_18255</name>
</gene>
<dbReference type="Proteomes" id="UP001291930">
    <property type="component" value="Unassembled WGS sequence"/>
</dbReference>
<keyword evidence="3 6" id="KW-0812">Transmembrane</keyword>
<comment type="subcellular location">
    <subcellularLocation>
        <location evidence="1">Cell membrane</location>
        <topology evidence="1">Multi-pass membrane protein</topology>
    </subcellularLocation>
</comment>
<proteinExistence type="predicted"/>
<dbReference type="PANTHER" id="PTHR30086:SF20">
    <property type="entry name" value="ARGININE EXPORTER PROTEIN ARGO-RELATED"/>
    <property type="match status" value="1"/>
</dbReference>
<evidence type="ECO:0000256" key="6">
    <source>
        <dbReference type="SAM" id="Phobius"/>
    </source>
</evidence>
<dbReference type="InterPro" id="IPR001123">
    <property type="entry name" value="LeuE-type"/>
</dbReference>
<accession>A0ABU5JZW3</accession>
<keyword evidence="2" id="KW-1003">Cell membrane</keyword>
<protein>
    <submittedName>
        <fullName evidence="7">LysE family translocator</fullName>
    </submittedName>
</protein>
<evidence type="ECO:0000256" key="2">
    <source>
        <dbReference type="ARBA" id="ARBA00022475"/>
    </source>
</evidence>
<evidence type="ECO:0000256" key="1">
    <source>
        <dbReference type="ARBA" id="ARBA00004651"/>
    </source>
</evidence>
<dbReference type="PIRSF" id="PIRSF006324">
    <property type="entry name" value="LeuE"/>
    <property type="match status" value="1"/>
</dbReference>